<evidence type="ECO:0000313" key="3">
    <source>
        <dbReference type="Proteomes" id="UP000284375"/>
    </source>
</evidence>
<dbReference type="Pfam" id="PF24864">
    <property type="entry name" value="DUF7730"/>
    <property type="match status" value="1"/>
</dbReference>
<proteinExistence type="predicted"/>
<organism evidence="2 3">
    <name type="scientific">Cytospora chrysosperma</name>
    <name type="common">Cytospora canker fungus</name>
    <name type="synonym">Sphaeria chrysosperma</name>
    <dbReference type="NCBI Taxonomy" id="252740"/>
    <lineage>
        <taxon>Eukaryota</taxon>
        <taxon>Fungi</taxon>
        <taxon>Dikarya</taxon>
        <taxon>Ascomycota</taxon>
        <taxon>Pezizomycotina</taxon>
        <taxon>Sordariomycetes</taxon>
        <taxon>Sordariomycetidae</taxon>
        <taxon>Diaporthales</taxon>
        <taxon>Cytosporaceae</taxon>
        <taxon>Cytospora</taxon>
    </lineage>
</organism>
<feature type="domain" description="DUF7730" evidence="1">
    <location>
        <begin position="14"/>
        <end position="155"/>
    </location>
</feature>
<reference evidence="2 3" key="1">
    <citation type="submission" date="2015-09" db="EMBL/GenBank/DDBJ databases">
        <title>Host preference determinants of Valsa canker pathogens revealed by comparative genomics.</title>
        <authorList>
            <person name="Yin Z."/>
            <person name="Huang L."/>
        </authorList>
    </citation>
    <scope>NUCLEOTIDE SEQUENCE [LARGE SCALE GENOMIC DNA]</scope>
    <source>
        <strain evidence="2 3">YSFL</strain>
    </source>
</reference>
<sequence>MAFTIAFHPRDLQKHVSPLLRIPTELRLQIYELVLGNRQIHVFYVPWQHKRRIKNGQVYTETIKGGFRYQVLQKKQDPWELDPRQPRDSTTVPLASLGSRITLLSGVCRQLYHETALLPQQMNTWSFENLHVMERYILRENRMPLLQRRAIQTLYCKEKLPKALAKKFGGLEAIIWKDGKRLRRQDLLLYPDVTWKDRKELRERSCRW</sequence>
<dbReference type="OrthoDB" id="5413827at2759"/>
<dbReference type="InterPro" id="IPR056632">
    <property type="entry name" value="DUF7730"/>
</dbReference>
<dbReference type="Proteomes" id="UP000284375">
    <property type="component" value="Unassembled WGS sequence"/>
</dbReference>
<dbReference type="PANTHER" id="PTHR38790:SF4">
    <property type="entry name" value="2EXR DOMAIN-CONTAINING PROTEIN"/>
    <property type="match status" value="1"/>
</dbReference>
<keyword evidence="3" id="KW-1185">Reference proteome</keyword>
<name>A0A423WG67_CYTCH</name>
<gene>
    <name evidence="2" type="ORF">VSDG_02409</name>
</gene>
<dbReference type="AlphaFoldDB" id="A0A423WG67"/>
<evidence type="ECO:0000259" key="1">
    <source>
        <dbReference type="Pfam" id="PF24864"/>
    </source>
</evidence>
<accession>A0A423WG67</accession>
<protein>
    <recommendedName>
        <fullName evidence="1">DUF7730 domain-containing protein</fullName>
    </recommendedName>
</protein>
<evidence type="ECO:0000313" key="2">
    <source>
        <dbReference type="EMBL" id="ROW02238.1"/>
    </source>
</evidence>
<dbReference type="EMBL" id="LJZO01000005">
    <property type="protein sequence ID" value="ROW02238.1"/>
    <property type="molecule type" value="Genomic_DNA"/>
</dbReference>
<comment type="caution">
    <text evidence="2">The sequence shown here is derived from an EMBL/GenBank/DDBJ whole genome shotgun (WGS) entry which is preliminary data.</text>
</comment>
<dbReference type="PANTHER" id="PTHR38790">
    <property type="entry name" value="2EXR DOMAIN-CONTAINING PROTEIN-RELATED"/>
    <property type="match status" value="1"/>
</dbReference>